<evidence type="ECO:0000256" key="5">
    <source>
        <dbReference type="SAM" id="MobiDB-lite"/>
    </source>
</evidence>
<keyword evidence="7" id="KW-1185">Reference proteome</keyword>
<dbReference type="GO" id="GO:0016020">
    <property type="term" value="C:membrane"/>
    <property type="evidence" value="ECO:0007669"/>
    <property type="project" value="UniProtKB-SubCell"/>
</dbReference>
<gene>
    <name evidence="6" type="ORF">DES47_1011033</name>
</gene>
<keyword evidence="6" id="KW-0132">Cell division</keyword>
<dbReference type="InterPro" id="IPR006260">
    <property type="entry name" value="TonB/TolA_C"/>
</dbReference>
<accession>A0A4R6QUL9</accession>
<evidence type="ECO:0000313" key="6">
    <source>
        <dbReference type="EMBL" id="TDP74963.1"/>
    </source>
</evidence>
<evidence type="ECO:0000256" key="4">
    <source>
        <dbReference type="ARBA" id="ARBA00023136"/>
    </source>
</evidence>
<reference evidence="6 7" key="1">
    <citation type="submission" date="2019-03" db="EMBL/GenBank/DDBJ databases">
        <title>Genomic Encyclopedia of Type Strains, Phase IV (KMG-IV): sequencing the most valuable type-strain genomes for metagenomic binning, comparative biology and taxonomic classification.</title>
        <authorList>
            <person name="Goeker M."/>
        </authorList>
    </citation>
    <scope>NUCLEOTIDE SEQUENCE [LARGE SCALE GENOMIC DNA]</scope>
    <source>
        <strain evidence="6 7">DSM 16998</strain>
    </source>
</reference>
<dbReference type="GO" id="GO:0051301">
    <property type="term" value="P:cell division"/>
    <property type="evidence" value="ECO:0007669"/>
    <property type="project" value="UniProtKB-KW"/>
</dbReference>
<dbReference type="InParanoid" id="A0A4R6QUL9"/>
<feature type="compositionally biased region" description="Basic and acidic residues" evidence="5">
    <location>
        <begin position="96"/>
        <end position="191"/>
    </location>
</feature>
<dbReference type="Pfam" id="PF13103">
    <property type="entry name" value="TonB_2"/>
    <property type="match status" value="1"/>
</dbReference>
<evidence type="ECO:0000256" key="2">
    <source>
        <dbReference type="ARBA" id="ARBA00022692"/>
    </source>
</evidence>
<evidence type="ECO:0000256" key="1">
    <source>
        <dbReference type="ARBA" id="ARBA00004167"/>
    </source>
</evidence>
<dbReference type="GO" id="GO:0019534">
    <property type="term" value="F:toxin transmembrane transporter activity"/>
    <property type="evidence" value="ECO:0007669"/>
    <property type="project" value="InterPro"/>
</dbReference>
<dbReference type="NCBIfam" id="TIGR01352">
    <property type="entry name" value="tonB_Cterm"/>
    <property type="match status" value="1"/>
</dbReference>
<comment type="subcellular location">
    <subcellularLocation>
        <location evidence="1">Membrane</location>
        <topology evidence="1">Single-pass membrane protein</topology>
    </subcellularLocation>
</comment>
<dbReference type="SUPFAM" id="SSF74653">
    <property type="entry name" value="TolA/TonB C-terminal domain"/>
    <property type="match status" value="1"/>
</dbReference>
<keyword evidence="2" id="KW-0812">Transmembrane</keyword>
<dbReference type="Gene3D" id="3.30.1150.10">
    <property type="match status" value="1"/>
</dbReference>
<protein>
    <submittedName>
        <fullName evidence="6">Cell division and transport-associated protein TolA</fullName>
    </submittedName>
</protein>
<keyword evidence="6" id="KW-0131">Cell cycle</keyword>
<name>A0A4R6QUL9_9BURK</name>
<keyword evidence="3" id="KW-1133">Transmembrane helix</keyword>
<dbReference type="GO" id="GO:0043213">
    <property type="term" value="P:bacteriocin transport"/>
    <property type="evidence" value="ECO:0007669"/>
    <property type="project" value="InterPro"/>
</dbReference>
<dbReference type="InterPro" id="IPR014161">
    <property type="entry name" value="Tol-Pal_TolA"/>
</dbReference>
<evidence type="ECO:0000256" key="3">
    <source>
        <dbReference type="ARBA" id="ARBA00022989"/>
    </source>
</evidence>
<organism evidence="6 7">
    <name type="scientific">Roseateles toxinivorans</name>
    <dbReference type="NCBI Taxonomy" id="270368"/>
    <lineage>
        <taxon>Bacteria</taxon>
        <taxon>Pseudomonadati</taxon>
        <taxon>Pseudomonadota</taxon>
        <taxon>Betaproteobacteria</taxon>
        <taxon>Burkholderiales</taxon>
        <taxon>Sphaerotilaceae</taxon>
        <taxon>Roseateles</taxon>
    </lineage>
</organism>
<dbReference type="OrthoDB" id="5298892at2"/>
<evidence type="ECO:0000313" key="7">
    <source>
        <dbReference type="Proteomes" id="UP000295361"/>
    </source>
</evidence>
<dbReference type="AlphaFoldDB" id="A0A4R6QUL9"/>
<feature type="region of interest" description="Disordered" evidence="5">
    <location>
        <begin position="60"/>
        <end position="218"/>
    </location>
</feature>
<dbReference type="EMBL" id="SNXS01000001">
    <property type="protein sequence ID" value="TDP74963.1"/>
    <property type="molecule type" value="Genomic_DNA"/>
</dbReference>
<keyword evidence="4" id="KW-0472">Membrane</keyword>
<sequence length="303" mass="32900">MVNPVLFGDALRPPPAPGVGRGLSLALLVHAALVVAIAFSVSWRVQQPPTFEAELWSTVPQAAAPAEQAPPPEPEPEPVKQAKPTPPPEPVVAPNRDADIALEKAREEKKRKAAEEAEKLKEAKEREAKLAKEKLAKEREAERKKLEAEQAKQAKLEQADKLEKARQDKLKQAEAQKKERELEAQRQENLKRIQGMAGASGGPGATGTALQSSGPSASYAGRIKARIRPNIVFSDLTPGNPVAEVEVRVGPDGSILSRKLTKPSGNAEWDKAVLRAIDKTEILPRDVDGRVQPVMLISFQPQE</sequence>
<proteinExistence type="predicted"/>
<dbReference type="NCBIfam" id="TIGR02794">
    <property type="entry name" value="tolA_full"/>
    <property type="match status" value="1"/>
</dbReference>
<comment type="caution">
    <text evidence="6">The sequence shown here is derived from an EMBL/GenBank/DDBJ whole genome shotgun (WGS) entry which is preliminary data.</text>
</comment>
<dbReference type="Proteomes" id="UP000295361">
    <property type="component" value="Unassembled WGS sequence"/>
</dbReference>